<dbReference type="SUPFAM" id="SSF50978">
    <property type="entry name" value="WD40 repeat-like"/>
    <property type="match status" value="1"/>
</dbReference>
<comment type="caution">
    <text evidence="5">The sequence shown here is derived from an EMBL/GenBank/DDBJ whole genome shotgun (WGS) entry which is preliminary data.</text>
</comment>
<evidence type="ECO:0000256" key="2">
    <source>
        <dbReference type="ARBA" id="ARBA00022490"/>
    </source>
</evidence>
<comment type="subcellular location">
    <subcellularLocation>
        <location evidence="1">Cytoplasm</location>
    </subcellularLocation>
</comment>
<gene>
    <name evidence="5" type="ORF">X943_003960</name>
</gene>
<reference evidence="5" key="1">
    <citation type="journal article" date="2014" name="Nucleic Acids Res.">
        <title>The evolutionary dynamics of variant antigen genes in Babesia reveal a history of genomic innovation underlying host-parasite interaction.</title>
        <authorList>
            <person name="Jackson A.P."/>
            <person name="Otto T.D."/>
            <person name="Darby A."/>
            <person name="Ramaprasad A."/>
            <person name="Xia D."/>
            <person name="Echaide I.E."/>
            <person name="Farber M."/>
            <person name="Gahlot S."/>
            <person name="Gamble J."/>
            <person name="Gupta D."/>
            <person name="Gupta Y."/>
            <person name="Jackson L."/>
            <person name="Malandrin L."/>
            <person name="Malas T.B."/>
            <person name="Moussa E."/>
            <person name="Nair M."/>
            <person name="Reid A.J."/>
            <person name="Sanders M."/>
            <person name="Sharma J."/>
            <person name="Tracey A."/>
            <person name="Quail M.A."/>
            <person name="Weir W."/>
            <person name="Wastling J.M."/>
            <person name="Hall N."/>
            <person name="Willadsen P."/>
            <person name="Lingelbach K."/>
            <person name="Shiels B."/>
            <person name="Tait A."/>
            <person name="Berriman M."/>
            <person name="Allred D.R."/>
            <person name="Pain A."/>
        </authorList>
    </citation>
    <scope>NUCLEOTIDE SEQUENCE</scope>
    <source>
        <strain evidence="5">1802A</strain>
    </source>
</reference>
<proteinExistence type="predicted"/>
<dbReference type="InterPro" id="IPR036322">
    <property type="entry name" value="WD40_repeat_dom_sf"/>
</dbReference>
<dbReference type="GO" id="GO:0005737">
    <property type="term" value="C:cytoplasm"/>
    <property type="evidence" value="ECO:0007669"/>
    <property type="project" value="UniProtKB-SubCell"/>
</dbReference>
<reference evidence="5" key="2">
    <citation type="submission" date="2021-05" db="EMBL/GenBank/DDBJ databases">
        <authorList>
            <person name="Pain A."/>
        </authorList>
    </citation>
    <scope>NUCLEOTIDE SEQUENCE</scope>
    <source>
        <strain evidence="5">1802A</strain>
    </source>
</reference>
<organism evidence="5 6">
    <name type="scientific">Babesia divergens</name>
    <dbReference type="NCBI Taxonomy" id="32595"/>
    <lineage>
        <taxon>Eukaryota</taxon>
        <taxon>Sar</taxon>
        <taxon>Alveolata</taxon>
        <taxon>Apicomplexa</taxon>
        <taxon>Aconoidasida</taxon>
        <taxon>Piroplasmida</taxon>
        <taxon>Babesiidae</taxon>
        <taxon>Babesia</taxon>
    </lineage>
</organism>
<keyword evidence="6" id="KW-1185">Reference proteome</keyword>
<keyword evidence="2" id="KW-0963">Cytoplasm</keyword>
<dbReference type="PANTHER" id="PTHR12442">
    <property type="entry name" value="DYNEIN INTERMEDIATE CHAIN"/>
    <property type="match status" value="1"/>
</dbReference>
<evidence type="ECO:0000313" key="5">
    <source>
        <dbReference type="EMBL" id="KAK1933508.1"/>
    </source>
</evidence>
<accession>A0AAD9G812</accession>
<dbReference type="GO" id="GO:0005868">
    <property type="term" value="C:cytoplasmic dynein complex"/>
    <property type="evidence" value="ECO:0007669"/>
    <property type="project" value="TreeGrafter"/>
</dbReference>
<dbReference type="GO" id="GO:0045503">
    <property type="term" value="F:dynein light chain binding"/>
    <property type="evidence" value="ECO:0007669"/>
    <property type="project" value="TreeGrafter"/>
</dbReference>
<evidence type="ECO:0000256" key="1">
    <source>
        <dbReference type="ARBA" id="ARBA00004496"/>
    </source>
</evidence>
<evidence type="ECO:0000313" key="6">
    <source>
        <dbReference type="Proteomes" id="UP001195914"/>
    </source>
</evidence>
<dbReference type="InterPro" id="IPR050687">
    <property type="entry name" value="Dynein_IC"/>
</dbReference>
<dbReference type="InterPro" id="IPR001680">
    <property type="entry name" value="WD40_rpt"/>
</dbReference>
<keyword evidence="3" id="KW-0853">WD repeat</keyword>
<dbReference type="Proteomes" id="UP001195914">
    <property type="component" value="Unassembled WGS sequence"/>
</dbReference>
<dbReference type="AlphaFoldDB" id="A0AAD9G812"/>
<dbReference type="SMART" id="SM00320">
    <property type="entry name" value="WD40"/>
    <property type="match status" value="4"/>
</dbReference>
<evidence type="ECO:0000256" key="3">
    <source>
        <dbReference type="ARBA" id="ARBA00022574"/>
    </source>
</evidence>
<dbReference type="InterPro" id="IPR015943">
    <property type="entry name" value="WD40/YVTN_repeat-like_dom_sf"/>
</dbReference>
<sequence length="432" mass="47307">MPTSEVGVQTSFDEDRKDVSLKAVQRRLYRLIKGLPPGSSDMGVGAQGSFDSILLEDSYVSRVTKLSVPSHCFKSIASKQVDYLPRKPVSGICMRDEGAFAVAMLHRESLPQTSGIGEIYTVDVEATIPTLSMRCIFGISRLLFPKETDNILLGGSVCGSVHIWDTDSRHETHVIAPNSIEGHIDPIVALELLDDDCLLSVDSAGKAFTWSLRNLSKPTSRMDWAHKEVSSRVSATWYNSILYCGTMNGHVYGCSVDNGPSRYQKAHNSVITAVATSRAGGVADKLATSSFDCKLKIWDCNDLSEPILDIMPSIHCVTGLSWSPVSPTVLASVDGHGNLSIWNFSENREMPVCKTQTDDPHTFVAWSPSGRLLVLGGLGVTIIEPSIEVCRYFTIFKSYQMLLHGGKPLSKALMSIRGKSSYISTMSYHNNY</sequence>
<dbReference type="EMBL" id="JAHBMH010000073">
    <property type="protein sequence ID" value="KAK1933508.1"/>
    <property type="molecule type" value="Genomic_DNA"/>
</dbReference>
<dbReference type="GO" id="GO:0010970">
    <property type="term" value="P:transport along microtubule"/>
    <property type="evidence" value="ECO:0007669"/>
    <property type="project" value="TreeGrafter"/>
</dbReference>
<name>A0AAD9G812_BABDI</name>
<protein>
    <submittedName>
        <fullName evidence="5">Uncharacterized protein</fullName>
    </submittedName>
</protein>
<dbReference type="Pfam" id="PF00400">
    <property type="entry name" value="WD40"/>
    <property type="match status" value="1"/>
</dbReference>
<dbReference type="GO" id="GO:0045504">
    <property type="term" value="F:dynein heavy chain binding"/>
    <property type="evidence" value="ECO:0007669"/>
    <property type="project" value="TreeGrafter"/>
</dbReference>
<dbReference type="PANTHER" id="PTHR12442:SF22">
    <property type="entry name" value="CYTOPLASMIC DYNEIN 1 INTERMEDIATE CHAIN-RELATED"/>
    <property type="match status" value="1"/>
</dbReference>
<dbReference type="Gene3D" id="2.130.10.10">
    <property type="entry name" value="YVTN repeat-like/Quinoprotein amine dehydrogenase"/>
    <property type="match status" value="2"/>
</dbReference>
<evidence type="ECO:0000256" key="4">
    <source>
        <dbReference type="ARBA" id="ARBA00022737"/>
    </source>
</evidence>
<keyword evidence="4" id="KW-0677">Repeat</keyword>